<evidence type="ECO:0000256" key="2">
    <source>
        <dbReference type="ARBA" id="ARBA00022614"/>
    </source>
</evidence>
<dbReference type="InterPro" id="IPR032675">
    <property type="entry name" value="LRR_dom_sf"/>
</dbReference>
<evidence type="ECO:0000256" key="6">
    <source>
        <dbReference type="ARBA" id="ARBA00022989"/>
    </source>
</evidence>
<dbReference type="SUPFAM" id="SSF52058">
    <property type="entry name" value="L domain-like"/>
    <property type="match status" value="1"/>
</dbReference>
<dbReference type="InterPro" id="IPR052422">
    <property type="entry name" value="Auxin_Ser/Thr_Kinase"/>
</dbReference>
<sequence>MEMKKCGKVLWDDQVHSSSSSRLLQLLLLAAAFPVSTMAGDIYLTDHDVNVMMDLKGHLTFSNESVWADHDPCNWEGVGCEIVTTTPDEKNLAVSWIAIPGMNVSGRLPASLGNLTQLFWFEASYNSLTGPLPDFAGTPNLSTLAVDHNRFTSIPPTLFFNKTKLRILHLDYNFFLGPWEIPQDLRFYLDLMNFSAVNCNIHGDFPSFFNGDNFPTLVHLHLAHNHLSGQLPPILPLSLVSLWLNNQTRADGSSSLSGTISAIQNLTLITQLYLHGNNFSGQIPDVSGLPRLTEFTVSYNSLTGPVPKSLAEIPSLKQVNLSNNNLNGSVPHFSDNVTLITCGNPGLADQKGLPC</sequence>
<evidence type="ECO:0000256" key="3">
    <source>
        <dbReference type="ARBA" id="ARBA00022692"/>
    </source>
</evidence>
<dbReference type="Proteomes" id="UP001152523">
    <property type="component" value="Unassembled WGS sequence"/>
</dbReference>
<evidence type="ECO:0000313" key="12">
    <source>
        <dbReference type="Proteomes" id="UP001152523"/>
    </source>
</evidence>
<evidence type="ECO:0000256" key="7">
    <source>
        <dbReference type="ARBA" id="ARBA00023136"/>
    </source>
</evidence>
<feature type="domain" description="Leucine-rich repeat-containing N-terminal plant-type" evidence="10">
    <location>
        <begin position="46"/>
        <end position="80"/>
    </location>
</feature>
<reference evidence="11" key="1">
    <citation type="submission" date="2022-07" db="EMBL/GenBank/DDBJ databases">
        <authorList>
            <person name="Macas J."/>
            <person name="Novak P."/>
            <person name="Neumann P."/>
        </authorList>
    </citation>
    <scope>NUCLEOTIDE SEQUENCE</scope>
</reference>
<name>A0AAV0DRX2_9ASTE</name>
<keyword evidence="9" id="KW-0325">Glycoprotein</keyword>
<keyword evidence="6" id="KW-1133">Transmembrane helix</keyword>
<dbReference type="InterPro" id="IPR013210">
    <property type="entry name" value="LRR_N_plant-typ"/>
</dbReference>
<dbReference type="PANTHER" id="PTHR47986">
    <property type="entry name" value="OSJNBA0070M12.3 PROTEIN"/>
    <property type="match status" value="1"/>
</dbReference>
<dbReference type="EMBL" id="CAMAPF010000128">
    <property type="protein sequence ID" value="CAH9104598.1"/>
    <property type="molecule type" value="Genomic_DNA"/>
</dbReference>
<evidence type="ECO:0000256" key="8">
    <source>
        <dbReference type="ARBA" id="ARBA00023170"/>
    </source>
</evidence>
<evidence type="ECO:0000256" key="1">
    <source>
        <dbReference type="ARBA" id="ARBA00004167"/>
    </source>
</evidence>
<keyword evidence="4" id="KW-0732">Signal</keyword>
<evidence type="ECO:0000256" key="4">
    <source>
        <dbReference type="ARBA" id="ARBA00022729"/>
    </source>
</evidence>
<keyword evidence="8" id="KW-0675">Receptor</keyword>
<dbReference type="PANTHER" id="PTHR47986:SF1">
    <property type="entry name" value="OS04G0685900 PROTEIN"/>
    <property type="match status" value="1"/>
</dbReference>
<keyword evidence="3" id="KW-0812">Transmembrane</keyword>
<evidence type="ECO:0000256" key="9">
    <source>
        <dbReference type="ARBA" id="ARBA00023180"/>
    </source>
</evidence>
<protein>
    <recommendedName>
        <fullName evidence="10">Leucine-rich repeat-containing N-terminal plant-type domain-containing protein</fullName>
    </recommendedName>
</protein>
<comment type="caution">
    <text evidence="11">The sequence shown here is derived from an EMBL/GenBank/DDBJ whole genome shotgun (WGS) entry which is preliminary data.</text>
</comment>
<keyword evidence="7" id="KW-0472">Membrane</keyword>
<dbReference type="InterPro" id="IPR001611">
    <property type="entry name" value="Leu-rich_rpt"/>
</dbReference>
<comment type="subcellular location">
    <subcellularLocation>
        <location evidence="1">Membrane</location>
        <topology evidence="1">Single-pass membrane protein</topology>
    </subcellularLocation>
</comment>
<keyword evidence="12" id="KW-1185">Reference proteome</keyword>
<keyword evidence="2" id="KW-0433">Leucine-rich repeat</keyword>
<keyword evidence="5" id="KW-0677">Repeat</keyword>
<evidence type="ECO:0000259" key="10">
    <source>
        <dbReference type="Pfam" id="PF08263"/>
    </source>
</evidence>
<evidence type="ECO:0000313" key="11">
    <source>
        <dbReference type="EMBL" id="CAH9104598.1"/>
    </source>
</evidence>
<gene>
    <name evidence="11" type="ORF">CEPIT_LOCUS16832</name>
</gene>
<dbReference type="GO" id="GO:0016020">
    <property type="term" value="C:membrane"/>
    <property type="evidence" value="ECO:0007669"/>
    <property type="project" value="UniProtKB-SubCell"/>
</dbReference>
<dbReference type="Pfam" id="PF00560">
    <property type="entry name" value="LRR_1"/>
    <property type="match status" value="3"/>
</dbReference>
<dbReference type="AlphaFoldDB" id="A0AAV0DRX2"/>
<proteinExistence type="predicted"/>
<dbReference type="Pfam" id="PF08263">
    <property type="entry name" value="LRRNT_2"/>
    <property type="match status" value="1"/>
</dbReference>
<evidence type="ECO:0000256" key="5">
    <source>
        <dbReference type="ARBA" id="ARBA00022737"/>
    </source>
</evidence>
<accession>A0AAV0DRX2</accession>
<dbReference type="Gene3D" id="3.80.10.10">
    <property type="entry name" value="Ribonuclease Inhibitor"/>
    <property type="match status" value="1"/>
</dbReference>
<organism evidence="11 12">
    <name type="scientific">Cuscuta epithymum</name>
    <dbReference type="NCBI Taxonomy" id="186058"/>
    <lineage>
        <taxon>Eukaryota</taxon>
        <taxon>Viridiplantae</taxon>
        <taxon>Streptophyta</taxon>
        <taxon>Embryophyta</taxon>
        <taxon>Tracheophyta</taxon>
        <taxon>Spermatophyta</taxon>
        <taxon>Magnoliopsida</taxon>
        <taxon>eudicotyledons</taxon>
        <taxon>Gunneridae</taxon>
        <taxon>Pentapetalae</taxon>
        <taxon>asterids</taxon>
        <taxon>lamiids</taxon>
        <taxon>Solanales</taxon>
        <taxon>Convolvulaceae</taxon>
        <taxon>Cuscuteae</taxon>
        <taxon>Cuscuta</taxon>
        <taxon>Cuscuta subgen. Cuscuta</taxon>
    </lineage>
</organism>